<reference evidence="3" key="1">
    <citation type="journal article" date="2019" name="Toxins">
        <title>Detection of Abrin-Like and Prepropulchellin-Like Toxin Genes and Transcripts Using Whole Genome Sequencing and Full-Length Transcript Sequencing of Abrus precatorius.</title>
        <authorList>
            <person name="Hovde B.T."/>
            <person name="Daligault H.E."/>
            <person name="Hanschen E.R."/>
            <person name="Kunde Y.A."/>
            <person name="Johnson M.B."/>
            <person name="Starkenburg S.R."/>
            <person name="Johnson S.L."/>
        </authorList>
    </citation>
    <scope>NUCLEOTIDE SEQUENCE [LARGE SCALE GENOMIC DNA]</scope>
</reference>
<keyword evidence="3" id="KW-1185">Reference proteome</keyword>
<dbReference type="KEGG" id="aprc:113871606"/>
<evidence type="ECO:0000313" key="4">
    <source>
        <dbReference type="RefSeq" id="XP_027364503.1"/>
    </source>
</evidence>
<dbReference type="RefSeq" id="XP_027364503.1">
    <property type="nucleotide sequence ID" value="XM_027508702.1"/>
</dbReference>
<organism evidence="3 4">
    <name type="scientific">Abrus precatorius</name>
    <name type="common">Indian licorice</name>
    <name type="synonym">Glycine abrus</name>
    <dbReference type="NCBI Taxonomy" id="3816"/>
    <lineage>
        <taxon>Eukaryota</taxon>
        <taxon>Viridiplantae</taxon>
        <taxon>Streptophyta</taxon>
        <taxon>Embryophyta</taxon>
        <taxon>Tracheophyta</taxon>
        <taxon>Spermatophyta</taxon>
        <taxon>Magnoliopsida</taxon>
        <taxon>eudicotyledons</taxon>
        <taxon>Gunneridae</taxon>
        <taxon>Pentapetalae</taxon>
        <taxon>rosids</taxon>
        <taxon>fabids</taxon>
        <taxon>Fabales</taxon>
        <taxon>Fabaceae</taxon>
        <taxon>Papilionoideae</taxon>
        <taxon>50 kb inversion clade</taxon>
        <taxon>NPAAA clade</taxon>
        <taxon>indigoferoid/millettioid clade</taxon>
        <taxon>Abreae</taxon>
        <taxon>Abrus</taxon>
    </lineage>
</organism>
<dbReference type="InterPro" id="IPR021109">
    <property type="entry name" value="Peptidase_aspartic_dom_sf"/>
</dbReference>
<dbReference type="InterPro" id="IPR005162">
    <property type="entry name" value="Retrotrans_gag_dom"/>
</dbReference>
<dbReference type="SUPFAM" id="SSF50630">
    <property type="entry name" value="Acid proteases"/>
    <property type="match status" value="1"/>
</dbReference>
<dbReference type="Pfam" id="PF03732">
    <property type="entry name" value="Retrotrans_gag"/>
    <property type="match status" value="1"/>
</dbReference>
<feature type="region of interest" description="Disordered" evidence="1">
    <location>
        <begin position="98"/>
        <end position="145"/>
    </location>
</feature>
<feature type="compositionally biased region" description="Low complexity" evidence="1">
    <location>
        <begin position="112"/>
        <end position="127"/>
    </location>
</feature>
<dbReference type="AlphaFoldDB" id="A0A8B8M909"/>
<evidence type="ECO:0000259" key="2">
    <source>
        <dbReference type="Pfam" id="PF03732"/>
    </source>
</evidence>
<dbReference type="CDD" id="cd00303">
    <property type="entry name" value="retropepsin_like"/>
    <property type="match status" value="1"/>
</dbReference>
<name>A0A8B8M909_ABRPR</name>
<dbReference type="Pfam" id="PF08284">
    <property type="entry name" value="RVP_2"/>
    <property type="match status" value="1"/>
</dbReference>
<feature type="compositionally biased region" description="Polar residues" evidence="1">
    <location>
        <begin position="128"/>
        <end position="141"/>
    </location>
</feature>
<dbReference type="Proteomes" id="UP000694853">
    <property type="component" value="Unplaced"/>
</dbReference>
<proteinExistence type="predicted"/>
<evidence type="ECO:0000313" key="3">
    <source>
        <dbReference type="Proteomes" id="UP000694853"/>
    </source>
</evidence>
<feature type="domain" description="Retrotransposon gag" evidence="2">
    <location>
        <begin position="11"/>
        <end position="86"/>
    </location>
</feature>
<dbReference type="InterPro" id="IPR032567">
    <property type="entry name" value="RTL1-rel"/>
</dbReference>
<dbReference type="Gene3D" id="2.40.70.10">
    <property type="entry name" value="Acid Proteases"/>
    <property type="match status" value="1"/>
</dbReference>
<dbReference type="PANTHER" id="PTHR15503:SF45">
    <property type="entry name" value="RNA-DIRECTED DNA POLYMERASE HOMOLOG"/>
    <property type="match status" value="1"/>
</dbReference>
<reference evidence="4" key="2">
    <citation type="submission" date="2025-08" db="UniProtKB">
        <authorList>
            <consortium name="RefSeq"/>
        </authorList>
    </citation>
    <scope>IDENTIFICATION</scope>
    <source>
        <tissue evidence="4">Young leaves</tissue>
    </source>
</reference>
<protein>
    <submittedName>
        <fullName evidence="4">Uncharacterized protein LOC113871606</fullName>
    </submittedName>
</protein>
<dbReference type="PANTHER" id="PTHR15503">
    <property type="entry name" value="LDOC1 RELATED"/>
    <property type="match status" value="1"/>
</dbReference>
<dbReference type="GeneID" id="113871606"/>
<accession>A0A8B8M909</accession>
<gene>
    <name evidence="4" type="primary">LOC113871606</name>
</gene>
<sequence length="374" mass="41885">MACPDDEKVVYATFMLVGEAEHWWRIARQQLVTDGTAIDWPTFRCRFLEKYFPEDLRRRKELEFLNLKQGSTSVGEYAAKFDELSRCGQQGHYSSSCHLARNDAGGNDKGRNWNGNRSNSGQNQTGNRRQPNPTNSTNPSRRPNMRGCVYTMSGIEATHSDDLIQCACVINGVSLRVLYDSGGTHSFISNDCVRQLKLPISLMTGNLIVSTLAGPSIATSLVCRDCRIYLEGQEFLVNLICLPLSDLDVILGMDWLSANHVMLDCPNKKLAFSLNNVERTKEETRESQDGNCTRDPRDAKTIIFAVFAIDDPKDDPVLDEISVVHEYLKVFPKNVPGLPLEREVEFSIDLVPGTGPISMAPYQMSPVELTELKQ</sequence>
<dbReference type="OrthoDB" id="1436782at2759"/>
<evidence type="ECO:0000256" key="1">
    <source>
        <dbReference type="SAM" id="MobiDB-lite"/>
    </source>
</evidence>